<evidence type="ECO:0008006" key="3">
    <source>
        <dbReference type="Google" id="ProtNLM"/>
    </source>
</evidence>
<accession>A0A821S8J6</accession>
<organism evidence="1 2">
    <name type="scientific">Pieris macdunnoughi</name>
    <dbReference type="NCBI Taxonomy" id="345717"/>
    <lineage>
        <taxon>Eukaryota</taxon>
        <taxon>Metazoa</taxon>
        <taxon>Ecdysozoa</taxon>
        <taxon>Arthropoda</taxon>
        <taxon>Hexapoda</taxon>
        <taxon>Insecta</taxon>
        <taxon>Pterygota</taxon>
        <taxon>Neoptera</taxon>
        <taxon>Endopterygota</taxon>
        <taxon>Lepidoptera</taxon>
        <taxon>Glossata</taxon>
        <taxon>Ditrysia</taxon>
        <taxon>Papilionoidea</taxon>
        <taxon>Pieridae</taxon>
        <taxon>Pierinae</taxon>
        <taxon>Pieris</taxon>
    </lineage>
</organism>
<dbReference type="InterPro" id="IPR036691">
    <property type="entry name" value="Endo/exonu/phosph_ase_sf"/>
</dbReference>
<protein>
    <recommendedName>
        <fullName evidence="3">Endonuclease/exonuclease/phosphatase domain-containing protein</fullName>
    </recommendedName>
</protein>
<evidence type="ECO:0000313" key="1">
    <source>
        <dbReference type="EMBL" id="CAF4850788.1"/>
    </source>
</evidence>
<dbReference type="Proteomes" id="UP000663880">
    <property type="component" value="Unassembled WGS sequence"/>
</dbReference>
<name>A0A821S8J6_9NEOP</name>
<dbReference type="OrthoDB" id="6930323at2759"/>
<sequence>MYTKQGLNCSVEEIPLNDATCIAVVIDNHTAVNGIYRSPSQRSIDPFLLSLDKLLSQYKNYRNLILAGDLNIDIKSCNEDKNSEGYLNLLASHGILPGHTYPTRESNCIDHLMIKTTFESSTIVIDAPITDHCAVLGSITKTP</sequence>
<evidence type="ECO:0000313" key="2">
    <source>
        <dbReference type="Proteomes" id="UP000663880"/>
    </source>
</evidence>
<keyword evidence="2" id="KW-1185">Reference proteome</keyword>
<dbReference type="Gene3D" id="3.60.10.10">
    <property type="entry name" value="Endonuclease/exonuclease/phosphatase"/>
    <property type="match status" value="1"/>
</dbReference>
<proteinExistence type="predicted"/>
<dbReference type="EMBL" id="CAJOBZ010000016">
    <property type="protein sequence ID" value="CAF4850788.1"/>
    <property type="molecule type" value="Genomic_DNA"/>
</dbReference>
<gene>
    <name evidence="1" type="ORF">PMACD_LOCUS7028</name>
</gene>
<dbReference type="SUPFAM" id="SSF56219">
    <property type="entry name" value="DNase I-like"/>
    <property type="match status" value="1"/>
</dbReference>
<dbReference type="AlphaFoldDB" id="A0A821S8J6"/>
<reference evidence="1" key="1">
    <citation type="submission" date="2021-02" db="EMBL/GenBank/DDBJ databases">
        <authorList>
            <person name="Steward A R."/>
        </authorList>
    </citation>
    <scope>NUCLEOTIDE SEQUENCE</scope>
</reference>
<comment type="caution">
    <text evidence="1">The sequence shown here is derived from an EMBL/GenBank/DDBJ whole genome shotgun (WGS) entry which is preliminary data.</text>
</comment>